<protein>
    <submittedName>
        <fullName evidence="1">(African queen) hypothetical protein</fullName>
    </submittedName>
</protein>
<dbReference type="Proteomes" id="UP000789524">
    <property type="component" value="Unassembled WGS sequence"/>
</dbReference>
<comment type="caution">
    <text evidence="1">The sequence shown here is derived from an EMBL/GenBank/DDBJ whole genome shotgun (WGS) entry which is preliminary data.</text>
</comment>
<evidence type="ECO:0000313" key="1">
    <source>
        <dbReference type="EMBL" id="CAG9585067.1"/>
    </source>
</evidence>
<sequence>MNTSPESPHFELRLQRNPRCNFLNGQQEDIKMRISVRRTGLGLLQSALQNKAGGRAPAPRSVEKDSFKVRMNFGNINQGAR</sequence>
<reference evidence="1" key="1">
    <citation type="submission" date="2021-09" db="EMBL/GenBank/DDBJ databases">
        <authorList>
            <person name="Martin H S."/>
        </authorList>
    </citation>
    <scope>NUCLEOTIDE SEQUENCE</scope>
</reference>
<keyword evidence="2" id="KW-1185">Reference proteome</keyword>
<dbReference type="AlphaFoldDB" id="A0A8J2R5B6"/>
<gene>
    <name evidence="1" type="ORF">DCHRY22_LOCUS15559</name>
</gene>
<accession>A0A8J2R5B6</accession>
<evidence type="ECO:0000313" key="2">
    <source>
        <dbReference type="Proteomes" id="UP000789524"/>
    </source>
</evidence>
<organism evidence="1 2">
    <name type="scientific">Danaus chrysippus</name>
    <name type="common">African queen</name>
    <dbReference type="NCBI Taxonomy" id="151541"/>
    <lineage>
        <taxon>Eukaryota</taxon>
        <taxon>Metazoa</taxon>
        <taxon>Ecdysozoa</taxon>
        <taxon>Arthropoda</taxon>
        <taxon>Hexapoda</taxon>
        <taxon>Insecta</taxon>
        <taxon>Pterygota</taxon>
        <taxon>Neoptera</taxon>
        <taxon>Endopterygota</taxon>
        <taxon>Lepidoptera</taxon>
        <taxon>Glossata</taxon>
        <taxon>Ditrysia</taxon>
        <taxon>Papilionoidea</taxon>
        <taxon>Nymphalidae</taxon>
        <taxon>Danainae</taxon>
        <taxon>Danaini</taxon>
        <taxon>Danaina</taxon>
        <taxon>Danaus</taxon>
        <taxon>Anosia</taxon>
    </lineage>
</organism>
<name>A0A8J2R5B6_9NEOP</name>
<proteinExistence type="predicted"/>
<dbReference type="EMBL" id="CAKASE010000083">
    <property type="protein sequence ID" value="CAG9585067.1"/>
    <property type="molecule type" value="Genomic_DNA"/>
</dbReference>